<evidence type="ECO:0000256" key="4">
    <source>
        <dbReference type="ARBA" id="ARBA00022989"/>
    </source>
</evidence>
<dbReference type="Pfam" id="PF01292">
    <property type="entry name" value="Ni_hydr_CYTB"/>
    <property type="match status" value="1"/>
</dbReference>
<evidence type="ECO:0000256" key="3">
    <source>
        <dbReference type="ARBA" id="ARBA00022729"/>
    </source>
</evidence>
<sequence>MLSQELVRRCLVLLVLICLAVLPAAAQDFTNEDCDACHADTGGDLPEVSHSTLMSSVHADQLCTDCHTGIEELPHSEILPPAECGACHGDVAESYVKHGLGIVGVSTAIPNCIDCHGTHDIKPVADKTSRVNPLRLPQTCGKCHEDEKFTEAQGIRFKHPVKVYSVSVHGRAALGGVYSAASCNDCHSAGGDAHQILSPGDIKSPINHFNITKTCGQCHRYIAQDYSEGIHGQLTERGEVESPICTTCHGEHNILLHDDPRSPVSSHRLAEATCSPCHESAALNEKYSLPTGRLHSFRDSYHGLKSQAGDITVANCASCHGAHRILPASDPTSTVYKGNLVTTCGGCHPSITPEMASTPIHASSTGIQAGAAAVVRAIYVWAIAIIIGAMALHWLIDLIQQIHVTMKKKKQVKRMDADEVVQHFFLALSFTLLVISGFSLRFYDAWWSKLFFGWDGGSAFRGTLHRVCGVVMLMVTLWHMLFLLTARGRRFLRDMAPGFLDVKQFFQMMAYNLGRQGDHPQFGRFSYVEKAEYWALVWGTVVMAISGLFLWFDNLAIHWFPKGFLDVMLVVHYYEAWLAFLAILIWHMYSTVFSPKVYPMNPSWLTGNMPEEQFKAEHPLIKIPEPKKETES</sequence>
<feature type="transmembrane region" description="Helical" evidence="6">
    <location>
        <begin position="420"/>
        <end position="443"/>
    </location>
</feature>
<evidence type="ECO:0000256" key="7">
    <source>
        <dbReference type="SAM" id="SignalP"/>
    </source>
</evidence>
<evidence type="ECO:0000259" key="8">
    <source>
        <dbReference type="Pfam" id="PF01292"/>
    </source>
</evidence>
<feature type="transmembrane region" description="Helical" evidence="6">
    <location>
        <begin position="463"/>
        <end position="485"/>
    </location>
</feature>
<keyword evidence="3 7" id="KW-0732">Signal</keyword>
<feature type="transmembrane region" description="Helical" evidence="6">
    <location>
        <begin position="564"/>
        <end position="586"/>
    </location>
</feature>
<evidence type="ECO:0000256" key="1">
    <source>
        <dbReference type="ARBA" id="ARBA00004141"/>
    </source>
</evidence>
<comment type="caution">
    <text evidence="9">The sequence shown here is derived from an EMBL/GenBank/DDBJ whole genome shotgun (WGS) entry which is preliminary data.</text>
</comment>
<comment type="subcellular location">
    <subcellularLocation>
        <location evidence="1">Membrane</location>
        <topology evidence="1">Multi-pass membrane protein</topology>
    </subcellularLocation>
</comment>
<feature type="transmembrane region" description="Helical" evidence="6">
    <location>
        <begin position="533"/>
        <end position="552"/>
    </location>
</feature>
<organism evidence="9 10">
    <name type="scientific">Eiseniibacteriota bacterium</name>
    <dbReference type="NCBI Taxonomy" id="2212470"/>
    <lineage>
        <taxon>Bacteria</taxon>
        <taxon>Candidatus Eiseniibacteriota</taxon>
    </lineage>
</organism>
<feature type="signal peptide" evidence="7">
    <location>
        <begin position="1"/>
        <end position="26"/>
    </location>
</feature>
<dbReference type="GO" id="GO:0016020">
    <property type="term" value="C:membrane"/>
    <property type="evidence" value="ECO:0007669"/>
    <property type="project" value="UniProtKB-SubCell"/>
</dbReference>
<dbReference type="AlphaFoldDB" id="A0A948WD46"/>
<dbReference type="Gene3D" id="1.10.780.10">
    <property type="entry name" value="Hydroxylamine Oxidoreductase, Chain A, domain 1"/>
    <property type="match status" value="1"/>
</dbReference>
<dbReference type="InterPro" id="IPR036280">
    <property type="entry name" value="Multihaem_cyt_sf"/>
</dbReference>
<dbReference type="Proteomes" id="UP000777784">
    <property type="component" value="Unassembled WGS sequence"/>
</dbReference>
<keyword evidence="4 6" id="KW-1133">Transmembrane helix</keyword>
<accession>A0A948WD46</accession>
<feature type="transmembrane region" description="Helical" evidence="6">
    <location>
        <begin position="378"/>
        <end position="399"/>
    </location>
</feature>
<keyword evidence="5 6" id="KW-0472">Membrane</keyword>
<dbReference type="InterPro" id="IPR011577">
    <property type="entry name" value="Cyt_b561_bac/Ni-Hgenase"/>
</dbReference>
<dbReference type="Gene3D" id="3.90.10.10">
    <property type="entry name" value="Cytochrome C3"/>
    <property type="match status" value="2"/>
</dbReference>
<dbReference type="EMBL" id="JAHJDP010000065">
    <property type="protein sequence ID" value="MBU2691508.1"/>
    <property type="molecule type" value="Genomic_DNA"/>
</dbReference>
<dbReference type="PANTHER" id="PTHR35038">
    <property type="entry name" value="DISSIMILATORY SULFITE REDUCTASE SIRA"/>
    <property type="match status" value="1"/>
</dbReference>
<reference evidence="9" key="1">
    <citation type="submission" date="2021-05" db="EMBL/GenBank/DDBJ databases">
        <title>Energy efficiency and biological interactions define the core microbiome of deep oligotrophic groundwater.</title>
        <authorList>
            <person name="Mehrshad M."/>
            <person name="Lopez-Fernandez M."/>
            <person name="Bell E."/>
            <person name="Bernier-Latmani R."/>
            <person name="Bertilsson S."/>
            <person name="Dopson M."/>
        </authorList>
    </citation>
    <scope>NUCLEOTIDE SEQUENCE</scope>
    <source>
        <strain evidence="9">Modern_marine.mb.64</strain>
    </source>
</reference>
<evidence type="ECO:0000256" key="6">
    <source>
        <dbReference type="SAM" id="Phobius"/>
    </source>
</evidence>
<keyword evidence="2 6" id="KW-0812">Transmembrane</keyword>
<feature type="chain" id="PRO_5037439863" evidence="7">
    <location>
        <begin position="27"/>
        <end position="632"/>
    </location>
</feature>
<gene>
    <name evidence="9" type="ORF">KJ970_11325</name>
</gene>
<dbReference type="GO" id="GO:0009055">
    <property type="term" value="F:electron transfer activity"/>
    <property type="evidence" value="ECO:0007669"/>
    <property type="project" value="InterPro"/>
</dbReference>
<evidence type="ECO:0000313" key="10">
    <source>
        <dbReference type="Proteomes" id="UP000777784"/>
    </source>
</evidence>
<proteinExistence type="predicted"/>
<dbReference type="InterPro" id="IPR051829">
    <property type="entry name" value="Multiheme_Cytochr_ET"/>
</dbReference>
<name>A0A948WD46_UNCEI</name>
<protein>
    <submittedName>
        <fullName evidence="9">Cytochrome b/b6 domain-containing protein</fullName>
    </submittedName>
</protein>
<evidence type="ECO:0000256" key="2">
    <source>
        <dbReference type="ARBA" id="ARBA00022692"/>
    </source>
</evidence>
<evidence type="ECO:0000256" key="5">
    <source>
        <dbReference type="ARBA" id="ARBA00023136"/>
    </source>
</evidence>
<dbReference type="Gene3D" id="1.20.950.20">
    <property type="entry name" value="Transmembrane di-heme cytochromes, Chain C"/>
    <property type="match status" value="1"/>
</dbReference>
<evidence type="ECO:0000313" key="9">
    <source>
        <dbReference type="EMBL" id="MBU2691508.1"/>
    </source>
</evidence>
<dbReference type="SUPFAM" id="SSF48695">
    <property type="entry name" value="Multiheme cytochromes"/>
    <property type="match status" value="2"/>
</dbReference>
<feature type="domain" description="Cytochrome b561 bacterial/Ni-hydrogenase" evidence="8">
    <location>
        <begin position="420"/>
        <end position="593"/>
    </location>
</feature>